<dbReference type="Proteomes" id="UP000019132">
    <property type="component" value="Unassembled WGS sequence"/>
</dbReference>
<dbReference type="InterPro" id="IPR019721">
    <property type="entry name" value="NADH-UbQ_OxRdtase_su21_N"/>
</dbReference>
<dbReference type="eggNOG" id="ENOG502S1Y3">
    <property type="taxonomic scope" value="Eukaryota"/>
</dbReference>
<keyword evidence="4" id="KW-1185">Reference proteome</keyword>
<keyword evidence="1" id="KW-0472">Membrane</keyword>
<dbReference type="STRING" id="431595.K3WTP1"/>
<reference evidence="4" key="2">
    <citation type="submission" date="2010-04" db="EMBL/GenBank/DDBJ databases">
        <authorList>
            <person name="Buell R."/>
            <person name="Hamilton J."/>
            <person name="Hostetler J."/>
        </authorList>
    </citation>
    <scope>NUCLEOTIDE SEQUENCE [LARGE SCALE GENOMIC DNA]</scope>
    <source>
        <strain evidence="4">DAOM:BR144</strain>
    </source>
</reference>
<dbReference type="AlphaFoldDB" id="K3WTP1"/>
<evidence type="ECO:0000313" key="3">
    <source>
        <dbReference type="EnsemblProtists" id="PYU1_T008337"/>
    </source>
</evidence>
<dbReference type="InterPro" id="IPR053229">
    <property type="entry name" value="NADH-Q_oxidrdct_subunit"/>
</dbReference>
<dbReference type="VEuPathDB" id="FungiDB:PYU1_G008321"/>
<keyword evidence="1" id="KW-0812">Transmembrane</keyword>
<reference evidence="4" key="1">
    <citation type="journal article" date="2010" name="Genome Biol.">
        <title>Genome sequence of the necrotrophic plant pathogen Pythium ultimum reveals original pathogenicity mechanisms and effector repertoire.</title>
        <authorList>
            <person name="Levesque C.A."/>
            <person name="Brouwer H."/>
            <person name="Cano L."/>
            <person name="Hamilton J.P."/>
            <person name="Holt C."/>
            <person name="Huitema E."/>
            <person name="Raffaele S."/>
            <person name="Robideau G.P."/>
            <person name="Thines M."/>
            <person name="Win J."/>
            <person name="Zerillo M.M."/>
            <person name="Beakes G.W."/>
            <person name="Boore J.L."/>
            <person name="Busam D."/>
            <person name="Dumas B."/>
            <person name="Ferriera S."/>
            <person name="Fuerstenberg S.I."/>
            <person name="Gachon C.M."/>
            <person name="Gaulin E."/>
            <person name="Govers F."/>
            <person name="Grenville-Briggs L."/>
            <person name="Horner N."/>
            <person name="Hostetler J."/>
            <person name="Jiang R.H."/>
            <person name="Johnson J."/>
            <person name="Krajaejun T."/>
            <person name="Lin H."/>
            <person name="Meijer H.J."/>
            <person name="Moore B."/>
            <person name="Morris P."/>
            <person name="Phuntmart V."/>
            <person name="Puiu D."/>
            <person name="Shetty J."/>
            <person name="Stajich J.E."/>
            <person name="Tripathy S."/>
            <person name="Wawra S."/>
            <person name="van West P."/>
            <person name="Whitty B.R."/>
            <person name="Coutinho P.M."/>
            <person name="Henrissat B."/>
            <person name="Martin F."/>
            <person name="Thomas P.D."/>
            <person name="Tyler B.M."/>
            <person name="De Vries R.P."/>
            <person name="Kamoun S."/>
            <person name="Yandell M."/>
            <person name="Tisserat N."/>
            <person name="Buell C.R."/>
        </authorList>
    </citation>
    <scope>NUCLEOTIDE SEQUENCE</scope>
    <source>
        <strain evidence="4">DAOM:BR144</strain>
    </source>
</reference>
<feature type="transmembrane region" description="Helical" evidence="1">
    <location>
        <begin position="61"/>
        <end position="78"/>
    </location>
</feature>
<evidence type="ECO:0000313" key="4">
    <source>
        <dbReference type="Proteomes" id="UP000019132"/>
    </source>
</evidence>
<protein>
    <recommendedName>
        <fullName evidence="2">NADH-ubiquinone oxidoreductase 21kDa subunit N-terminal domain-containing protein</fullName>
    </recommendedName>
</protein>
<dbReference type="PANTHER" id="PTHR34062:SF1">
    <property type="entry name" value="NADH-UBIQUINONE OXIDOREDUCTASE 21KDA SUBUNIT N-TERMINAL DOMAIN-CONTAINING PROTEIN"/>
    <property type="match status" value="1"/>
</dbReference>
<reference evidence="3" key="3">
    <citation type="submission" date="2015-02" db="UniProtKB">
        <authorList>
            <consortium name="EnsemblProtists"/>
        </authorList>
    </citation>
    <scope>IDENTIFICATION</scope>
    <source>
        <strain evidence="3">DAOM BR144</strain>
    </source>
</reference>
<accession>K3WTP1</accession>
<sequence length="105" mass="11735">MADQDPRAPKFPVIIKHPTYDDVRGNFSGNDYLQWGGVTAASFPLGYVFGAKLNPRVARPSMWVTGLLGSLGGFLWAYQNSSFRLQGYAPNRAEVKRFIRAPQEE</sequence>
<evidence type="ECO:0000259" key="2">
    <source>
        <dbReference type="Pfam" id="PF10785"/>
    </source>
</evidence>
<dbReference type="EnsemblProtists" id="PYU1_T008337">
    <property type="protein sequence ID" value="PYU1_T008337"/>
    <property type="gene ID" value="PYU1_G008321"/>
</dbReference>
<dbReference type="PANTHER" id="PTHR34062">
    <property type="entry name" value="OXIDOREDUCTASE 21 KDA SUBUNIT, PUTATIVE (AFU_ORTHOLOGUE AFUA_4G04750)-RELATED"/>
    <property type="match status" value="1"/>
</dbReference>
<dbReference type="EMBL" id="GL376613">
    <property type="status" value="NOT_ANNOTATED_CDS"/>
    <property type="molecule type" value="Genomic_DNA"/>
</dbReference>
<organism evidence="3 4">
    <name type="scientific">Globisporangium ultimum (strain ATCC 200006 / CBS 805.95 / DAOM BR144)</name>
    <name type="common">Pythium ultimum</name>
    <dbReference type="NCBI Taxonomy" id="431595"/>
    <lineage>
        <taxon>Eukaryota</taxon>
        <taxon>Sar</taxon>
        <taxon>Stramenopiles</taxon>
        <taxon>Oomycota</taxon>
        <taxon>Peronosporomycetes</taxon>
        <taxon>Pythiales</taxon>
        <taxon>Pythiaceae</taxon>
        <taxon>Globisporangium</taxon>
    </lineage>
</organism>
<dbReference type="Pfam" id="PF10785">
    <property type="entry name" value="NADH-u_ox-rdase"/>
    <property type="match status" value="1"/>
</dbReference>
<name>K3WTP1_GLOUD</name>
<proteinExistence type="predicted"/>
<dbReference type="HOGENOM" id="CLU_154171_0_0_1"/>
<keyword evidence="1" id="KW-1133">Transmembrane helix</keyword>
<feature type="transmembrane region" description="Helical" evidence="1">
    <location>
        <begin position="32"/>
        <end position="49"/>
    </location>
</feature>
<evidence type="ECO:0000256" key="1">
    <source>
        <dbReference type="SAM" id="Phobius"/>
    </source>
</evidence>
<feature type="domain" description="NADH-ubiquinone oxidoreductase 21kDa subunit N-terminal" evidence="2">
    <location>
        <begin position="9"/>
        <end position="89"/>
    </location>
</feature>
<dbReference type="OMA" id="QGYKANP"/>
<dbReference type="InParanoid" id="K3WTP1"/>